<protein>
    <submittedName>
        <fullName evidence="1">Uncharacterized protein</fullName>
    </submittedName>
</protein>
<dbReference type="AlphaFoldDB" id="A0A511YFE6"/>
<organism evidence="1 2">
    <name type="scientific">Chryseobacterium lathyri</name>
    <dbReference type="NCBI Taxonomy" id="395933"/>
    <lineage>
        <taxon>Bacteria</taxon>
        <taxon>Pseudomonadati</taxon>
        <taxon>Bacteroidota</taxon>
        <taxon>Flavobacteriia</taxon>
        <taxon>Flavobacteriales</taxon>
        <taxon>Weeksellaceae</taxon>
        <taxon>Chryseobacterium group</taxon>
        <taxon>Chryseobacterium</taxon>
    </lineage>
</organism>
<name>A0A511YFE6_9FLAO</name>
<dbReference type="Proteomes" id="UP000321150">
    <property type="component" value="Unassembled WGS sequence"/>
</dbReference>
<sequence length="59" mass="6506">MVIGGFSAVTFTFARIISGDWINHPSKPQIINIISNESAKIELNFLGNLLITSLNSSEW</sequence>
<accession>A0A511YFE6</accession>
<proteinExistence type="predicted"/>
<evidence type="ECO:0000313" key="1">
    <source>
        <dbReference type="EMBL" id="GEN73911.1"/>
    </source>
</evidence>
<reference evidence="1 2" key="1">
    <citation type="submission" date="2019-07" db="EMBL/GenBank/DDBJ databases">
        <title>Whole genome shotgun sequence of Chryseobacterium lathyri NBRC 105250.</title>
        <authorList>
            <person name="Hosoyama A."/>
            <person name="Uohara A."/>
            <person name="Ohji S."/>
            <person name="Ichikawa N."/>
        </authorList>
    </citation>
    <scope>NUCLEOTIDE SEQUENCE [LARGE SCALE GENOMIC DNA]</scope>
    <source>
        <strain evidence="1 2">NBRC 105250</strain>
    </source>
</reference>
<dbReference type="EMBL" id="BJYI01000022">
    <property type="protein sequence ID" value="GEN73911.1"/>
    <property type="molecule type" value="Genomic_DNA"/>
</dbReference>
<gene>
    <name evidence="1" type="ORF">CLA01_39830</name>
</gene>
<evidence type="ECO:0000313" key="2">
    <source>
        <dbReference type="Proteomes" id="UP000321150"/>
    </source>
</evidence>
<comment type="caution">
    <text evidence="1">The sequence shown here is derived from an EMBL/GenBank/DDBJ whole genome shotgun (WGS) entry which is preliminary data.</text>
</comment>